<protein>
    <recommendedName>
        <fullName evidence="2">DDH domain-containing protein</fullName>
    </recommendedName>
</protein>
<dbReference type="PANTHER" id="PTHR47618">
    <property type="entry name" value="BIFUNCTIONAL OLIGORIBONUCLEASE AND PAP PHOSPHATASE NRNA"/>
    <property type="match status" value="1"/>
</dbReference>
<reference evidence="3 4" key="1">
    <citation type="journal article" date="2016" name="Nat. Commun.">
        <title>Thousands of microbial genomes shed light on interconnected biogeochemical processes in an aquifer system.</title>
        <authorList>
            <person name="Anantharaman K."/>
            <person name="Brown C.T."/>
            <person name="Hug L.A."/>
            <person name="Sharon I."/>
            <person name="Castelle C.J."/>
            <person name="Probst A.J."/>
            <person name="Thomas B.C."/>
            <person name="Singh A."/>
            <person name="Wilkins M.J."/>
            <person name="Karaoz U."/>
            <person name="Brodie E.L."/>
            <person name="Williams K.H."/>
            <person name="Hubbard S.S."/>
            <person name="Banfield J.F."/>
        </authorList>
    </citation>
    <scope>NUCLEOTIDE SEQUENCE [LARGE SCALE GENOMIC DNA]</scope>
</reference>
<feature type="domain" description="DDH" evidence="2">
    <location>
        <begin position="22"/>
        <end position="212"/>
    </location>
</feature>
<gene>
    <name evidence="3" type="ORF">A3F29_02350</name>
</gene>
<accession>A0A1F7HIU4</accession>
<feature type="region of interest" description="Disordered" evidence="1">
    <location>
        <begin position="266"/>
        <end position="293"/>
    </location>
</feature>
<dbReference type="InterPro" id="IPR038763">
    <property type="entry name" value="DHH_sf"/>
</dbReference>
<dbReference type="InterPro" id="IPR001667">
    <property type="entry name" value="DDH_dom"/>
</dbReference>
<proteinExistence type="predicted"/>
<evidence type="ECO:0000256" key="1">
    <source>
        <dbReference type="SAM" id="MobiDB-lite"/>
    </source>
</evidence>
<dbReference type="EMBL" id="MFZV01000039">
    <property type="protein sequence ID" value="OGK30916.1"/>
    <property type="molecule type" value="Genomic_DNA"/>
</dbReference>
<dbReference type="SUPFAM" id="SSF64182">
    <property type="entry name" value="DHH phosphoesterases"/>
    <property type="match status" value="1"/>
</dbReference>
<organism evidence="3 4">
    <name type="scientific">Candidatus Roizmanbacteria bacterium RIFCSPHIGHO2_12_FULL_33_9</name>
    <dbReference type="NCBI Taxonomy" id="1802045"/>
    <lineage>
        <taxon>Bacteria</taxon>
        <taxon>Candidatus Roizmaniibacteriota</taxon>
    </lineage>
</organism>
<evidence type="ECO:0000313" key="4">
    <source>
        <dbReference type="Proteomes" id="UP000177199"/>
    </source>
</evidence>
<dbReference type="Proteomes" id="UP000177199">
    <property type="component" value="Unassembled WGS sequence"/>
</dbReference>
<dbReference type="PANTHER" id="PTHR47618:SF1">
    <property type="entry name" value="BIFUNCTIONAL OLIGORIBONUCLEASE AND PAP PHOSPHATASE NRNA"/>
    <property type="match status" value="1"/>
</dbReference>
<dbReference type="AlphaFoldDB" id="A0A1F7HIU4"/>
<evidence type="ECO:0000259" key="2">
    <source>
        <dbReference type="Pfam" id="PF01368"/>
    </source>
</evidence>
<comment type="caution">
    <text evidence="3">The sequence shown here is derived from an EMBL/GenBank/DDBJ whole genome shotgun (WGS) entry which is preliminary data.</text>
</comment>
<sequence>MNHNEDALKKAVKQITDNKSFLICLAEQPSDDSVAAATSLYLGLTKLGKSVSIVSSGDINNDVVGAEKIKNELNIKGDNLVISLPYQEDAIDKIDYSIQGDKLNIVVSPSSSEKRIEPDQVKFTQSGGSVDCVITIDLDSLKKLGYIYSENEDLFKSKEIINIDRHITNSYYGKVNLIEKSSSSTSELILKLLKELKAKIDKDISSNLYFGIRSATNNFSSFSVTPDTLETAAFLLRQGATKKPISIVNKPSIFNKRQRSIDVVEKEVTTTDSEEDQELKPKIFRPGNTGNLS</sequence>
<name>A0A1F7HIU4_9BACT</name>
<dbReference type="Gene3D" id="3.90.1640.10">
    <property type="entry name" value="inorganic pyrophosphatase (n-terminal core)"/>
    <property type="match status" value="1"/>
</dbReference>
<dbReference type="Pfam" id="PF01368">
    <property type="entry name" value="DHH"/>
    <property type="match status" value="1"/>
</dbReference>
<evidence type="ECO:0000313" key="3">
    <source>
        <dbReference type="EMBL" id="OGK30916.1"/>
    </source>
</evidence>
<dbReference type="InterPro" id="IPR051319">
    <property type="entry name" value="Oligoribo/pAp-PDE_c-di-AMP_PDE"/>
</dbReference>